<name>A0ABS6S4F0_9BACT</name>
<dbReference type="RefSeq" id="WP_218254135.1">
    <property type="nucleotide sequence ID" value="NZ_JABXWD010000638.1"/>
</dbReference>
<organism evidence="1 2">
    <name type="scientific">Candidatus Magnetobacterium casense</name>
    <dbReference type="NCBI Taxonomy" id="1455061"/>
    <lineage>
        <taxon>Bacteria</taxon>
        <taxon>Pseudomonadati</taxon>
        <taxon>Nitrospirota</taxon>
        <taxon>Thermodesulfovibrionia</taxon>
        <taxon>Thermodesulfovibrionales</taxon>
        <taxon>Candidatus Magnetobacteriaceae</taxon>
        <taxon>Candidatus Magnetobacterium</taxon>
    </lineage>
</organism>
<gene>
    <name evidence="1" type="ORF">HWQ67_18265</name>
</gene>
<reference evidence="1 2" key="1">
    <citation type="journal article" date="2020" name="J Geophys Res Biogeosci">
        <title>Magnetotaxis as an Adaptation to Enable Bacterial Shuttling of Microbial Sulfur and Sulfur Cycling Across Aquatic Oxic#Anoxic Interfaces.</title>
        <authorList>
            <person name="Li J."/>
            <person name="Liu P."/>
            <person name="Wang J."/>
            <person name="Roberts A.P."/>
            <person name="Pan Y."/>
        </authorList>
    </citation>
    <scope>NUCLEOTIDE SEQUENCE [LARGE SCALE GENOMIC DNA]</scope>
    <source>
        <strain evidence="1 2">MYR-1_YQ</strain>
    </source>
</reference>
<evidence type="ECO:0008006" key="3">
    <source>
        <dbReference type="Google" id="ProtNLM"/>
    </source>
</evidence>
<dbReference type="EMBL" id="JABXWD010000638">
    <property type="protein sequence ID" value="MBV6343522.1"/>
    <property type="molecule type" value="Genomic_DNA"/>
</dbReference>
<proteinExistence type="predicted"/>
<dbReference type="Proteomes" id="UP001196980">
    <property type="component" value="Unassembled WGS sequence"/>
</dbReference>
<evidence type="ECO:0000313" key="2">
    <source>
        <dbReference type="Proteomes" id="UP001196980"/>
    </source>
</evidence>
<sequence length="133" mass="15387">MIRRTPLRRRAKGKHLEYVLDFLWSKAIKLIAGGRCRLRHFRGCNGKAEHAHHIIRRGIKATRWDLRNGLGMCWSCHTWGHDHPGEFTEFITAVVGSAMMDLLRDLARMYVRLDLLKVKAELESAVKDLERAA</sequence>
<evidence type="ECO:0000313" key="1">
    <source>
        <dbReference type="EMBL" id="MBV6343522.1"/>
    </source>
</evidence>
<keyword evidence="2" id="KW-1185">Reference proteome</keyword>
<comment type="caution">
    <text evidence="1">The sequence shown here is derived from an EMBL/GenBank/DDBJ whole genome shotgun (WGS) entry which is preliminary data.</text>
</comment>
<protein>
    <recommendedName>
        <fullName evidence="3">HNH endonuclease</fullName>
    </recommendedName>
</protein>
<accession>A0ABS6S4F0</accession>